<feature type="chain" id="PRO_5042015651" evidence="2">
    <location>
        <begin position="18"/>
        <end position="256"/>
    </location>
</feature>
<dbReference type="Proteomes" id="UP001230268">
    <property type="component" value="Unassembled WGS sequence"/>
</dbReference>
<name>A0AAD8PGH1_BABGI</name>
<comment type="caution">
    <text evidence="3">The sequence shown here is derived from an EMBL/GenBank/DDBJ whole genome shotgun (WGS) entry which is preliminary data.</text>
</comment>
<feature type="signal peptide" evidence="2">
    <location>
        <begin position="1"/>
        <end position="17"/>
    </location>
</feature>
<protein>
    <submittedName>
        <fullName evidence="3">Uncharacterized protein</fullName>
    </submittedName>
</protein>
<dbReference type="AlphaFoldDB" id="A0AAD8PGH1"/>
<keyword evidence="2" id="KW-0732">Signal</keyword>
<sequence length="256" mass="28334">MNTHPILLFILARLCFAKHKHKGSPVKSLKIAPCGEGQKGLLNYQFDRDDEEALITTAGYLSKNVLKLYTGSVNYQTIYLNNSISPVETLGEKCFAIRNRNSLPSILCASGLLERNKWVNAIDASMLCAETGVKSMLPLIPGEETLEELDEDKPSGINLFVHDGPMGRPEIYINGKTTKQLEEERNKESLDASQLPLELEPVDGMDHLFPTLESKGNEPLNTISIDEDAMAEARAEAGIHDSSSPDMGYYKQEHKA</sequence>
<evidence type="ECO:0000256" key="1">
    <source>
        <dbReference type="SAM" id="MobiDB-lite"/>
    </source>
</evidence>
<feature type="region of interest" description="Disordered" evidence="1">
    <location>
        <begin position="232"/>
        <end position="256"/>
    </location>
</feature>
<proteinExistence type="predicted"/>
<accession>A0AAD8PGH1</accession>
<evidence type="ECO:0000313" key="4">
    <source>
        <dbReference type="Proteomes" id="UP001230268"/>
    </source>
</evidence>
<organism evidence="3 4">
    <name type="scientific">Babesia gibsoni</name>
    <dbReference type="NCBI Taxonomy" id="33632"/>
    <lineage>
        <taxon>Eukaryota</taxon>
        <taxon>Sar</taxon>
        <taxon>Alveolata</taxon>
        <taxon>Apicomplexa</taxon>
        <taxon>Aconoidasida</taxon>
        <taxon>Piroplasmida</taxon>
        <taxon>Babesiidae</taxon>
        <taxon>Babesia</taxon>
    </lineage>
</organism>
<dbReference type="EMBL" id="JAVEPI010000001">
    <property type="protein sequence ID" value="KAK1444951.1"/>
    <property type="molecule type" value="Genomic_DNA"/>
</dbReference>
<evidence type="ECO:0000313" key="3">
    <source>
        <dbReference type="EMBL" id="KAK1444951.1"/>
    </source>
</evidence>
<reference evidence="3" key="1">
    <citation type="submission" date="2023-08" db="EMBL/GenBank/DDBJ databases">
        <title>Draft sequence of the Babesia gibsoni genome.</title>
        <authorList>
            <person name="Yamagishi J.Y."/>
            <person name="Xuan X.X."/>
        </authorList>
    </citation>
    <scope>NUCLEOTIDE SEQUENCE</scope>
    <source>
        <strain evidence="3">Azabu</strain>
    </source>
</reference>
<gene>
    <name evidence="3" type="ORF">BgAZ_108570</name>
</gene>
<keyword evidence="4" id="KW-1185">Reference proteome</keyword>
<evidence type="ECO:0000256" key="2">
    <source>
        <dbReference type="SAM" id="SignalP"/>
    </source>
</evidence>